<dbReference type="SUPFAM" id="SSF46785">
    <property type="entry name" value="Winged helix' DNA-binding domain"/>
    <property type="match status" value="1"/>
</dbReference>
<evidence type="ECO:0000256" key="3">
    <source>
        <dbReference type="ARBA" id="ARBA00023163"/>
    </source>
</evidence>
<organism evidence="5 6">
    <name type="scientific">Fructobacillus parabroussonetiae</name>
    <dbReference type="NCBI Taxonomy" id="2713174"/>
    <lineage>
        <taxon>Bacteria</taxon>
        <taxon>Bacillati</taxon>
        <taxon>Bacillota</taxon>
        <taxon>Bacilli</taxon>
        <taxon>Lactobacillales</taxon>
        <taxon>Lactobacillaceae</taxon>
        <taxon>Fructobacillus</taxon>
    </lineage>
</organism>
<dbReference type="PROSITE" id="PS50995">
    <property type="entry name" value="HTH_MARR_2"/>
    <property type="match status" value="1"/>
</dbReference>
<evidence type="ECO:0000313" key="5">
    <source>
        <dbReference type="EMBL" id="MBS9337231.1"/>
    </source>
</evidence>
<keyword evidence="2" id="KW-0238">DNA-binding</keyword>
<accession>A0ABS5QXY7</accession>
<dbReference type="Gene3D" id="1.10.10.10">
    <property type="entry name" value="Winged helix-like DNA-binding domain superfamily/Winged helix DNA-binding domain"/>
    <property type="match status" value="1"/>
</dbReference>
<dbReference type="PANTHER" id="PTHR42756">
    <property type="entry name" value="TRANSCRIPTIONAL REGULATOR, MARR"/>
    <property type="match status" value="1"/>
</dbReference>
<dbReference type="EMBL" id="JAAMFL010000003">
    <property type="protein sequence ID" value="MBS9337231.1"/>
    <property type="molecule type" value="Genomic_DNA"/>
</dbReference>
<proteinExistence type="predicted"/>
<evidence type="ECO:0000256" key="1">
    <source>
        <dbReference type="ARBA" id="ARBA00023015"/>
    </source>
</evidence>
<sequence>MIEFEIFRQMGAISRTATTSMNQAAKKYQLENNLFLYLIRIVENEGLTQSSLAELVRVDKTTLSRALRKLDERGYIDKVAGPGNRKAKQLFPTEKGRESYQFLEKIEKEYIHEKMTKLTTTEQKELRRLLAKVDDECL</sequence>
<evidence type="ECO:0000313" key="6">
    <source>
        <dbReference type="Proteomes" id="UP001519503"/>
    </source>
</evidence>
<dbReference type="InterPro" id="IPR036390">
    <property type="entry name" value="WH_DNA-bd_sf"/>
</dbReference>
<protein>
    <submittedName>
        <fullName evidence="5">MarR family transcriptional regulator</fullName>
    </submittedName>
</protein>
<gene>
    <name evidence="5" type="ORF">G6R30_01960</name>
</gene>
<name>A0ABS5QXY7_9LACO</name>
<dbReference type="InterPro" id="IPR000835">
    <property type="entry name" value="HTH_MarR-typ"/>
</dbReference>
<dbReference type="SMART" id="SM00347">
    <property type="entry name" value="HTH_MARR"/>
    <property type="match status" value="1"/>
</dbReference>
<dbReference type="RefSeq" id="WP_213820956.1">
    <property type="nucleotide sequence ID" value="NZ_JAAMFL010000003.1"/>
</dbReference>
<evidence type="ECO:0000259" key="4">
    <source>
        <dbReference type="PROSITE" id="PS50995"/>
    </source>
</evidence>
<evidence type="ECO:0000256" key="2">
    <source>
        <dbReference type="ARBA" id="ARBA00023125"/>
    </source>
</evidence>
<keyword evidence="3" id="KW-0804">Transcription</keyword>
<feature type="domain" description="HTH marR-type" evidence="4">
    <location>
        <begin position="3"/>
        <end position="135"/>
    </location>
</feature>
<reference evidence="5 6" key="1">
    <citation type="submission" date="2020-02" db="EMBL/GenBank/DDBJ databases">
        <title>Fructobacillus sp. isolated from paper mulberry of Taiwan.</title>
        <authorList>
            <person name="Lin S.-T."/>
        </authorList>
    </citation>
    <scope>NUCLEOTIDE SEQUENCE [LARGE SCALE GENOMIC DNA]</scope>
    <source>
        <strain evidence="5 6">S1-1</strain>
    </source>
</reference>
<dbReference type="PRINTS" id="PR00598">
    <property type="entry name" value="HTHMARR"/>
</dbReference>
<dbReference type="Pfam" id="PF01047">
    <property type="entry name" value="MarR"/>
    <property type="match status" value="1"/>
</dbReference>
<keyword evidence="1" id="KW-0805">Transcription regulation</keyword>
<keyword evidence="6" id="KW-1185">Reference proteome</keyword>
<dbReference type="Proteomes" id="UP001519503">
    <property type="component" value="Unassembled WGS sequence"/>
</dbReference>
<comment type="caution">
    <text evidence="5">The sequence shown here is derived from an EMBL/GenBank/DDBJ whole genome shotgun (WGS) entry which is preliminary data.</text>
</comment>
<dbReference type="PANTHER" id="PTHR42756:SF2">
    <property type="entry name" value="MARR FAMILY REGULATORY PROTEIN"/>
    <property type="match status" value="1"/>
</dbReference>
<dbReference type="InterPro" id="IPR036388">
    <property type="entry name" value="WH-like_DNA-bd_sf"/>
</dbReference>